<protein>
    <recommendedName>
        <fullName evidence="3">DUF192 domain-containing protein</fullName>
    </recommendedName>
</protein>
<dbReference type="Gene3D" id="2.60.120.1140">
    <property type="entry name" value="Protein of unknown function DUF192"/>
    <property type="match status" value="1"/>
</dbReference>
<name>A0A432XAK1_9GAMM</name>
<dbReference type="InterPro" id="IPR038695">
    <property type="entry name" value="Saro_0823-like_sf"/>
</dbReference>
<evidence type="ECO:0008006" key="3">
    <source>
        <dbReference type="Google" id="ProtNLM"/>
    </source>
</evidence>
<dbReference type="AlphaFoldDB" id="A0A432XAK1"/>
<sequence>MYFSSNDSSFYWGHCYEGVERLMRQAKHKEVQVAVNEQLLFRLRVANTFRQRLLGWRVRGSCHGMWLLPCRSIHTFGMRIPLDLLWLTADLTLARLDRQVTPYRLSRCSSAFSVIELPAGVVPAKVNSIRLVTQGGAP</sequence>
<dbReference type="EMBL" id="PIPQ01000001">
    <property type="protein sequence ID" value="RUO44435.1"/>
    <property type="molecule type" value="Genomic_DNA"/>
</dbReference>
<gene>
    <name evidence="1" type="ORF">CWE15_01665</name>
</gene>
<dbReference type="InterPro" id="IPR003795">
    <property type="entry name" value="DUF192"/>
</dbReference>
<dbReference type="Pfam" id="PF02643">
    <property type="entry name" value="DUF192"/>
    <property type="match status" value="1"/>
</dbReference>
<proteinExistence type="predicted"/>
<accession>A0A432XAK1</accession>
<evidence type="ECO:0000313" key="1">
    <source>
        <dbReference type="EMBL" id="RUO44435.1"/>
    </source>
</evidence>
<organism evidence="1 2">
    <name type="scientific">Aliidiomarina taiwanensis</name>
    <dbReference type="NCBI Taxonomy" id="946228"/>
    <lineage>
        <taxon>Bacteria</taxon>
        <taxon>Pseudomonadati</taxon>
        <taxon>Pseudomonadota</taxon>
        <taxon>Gammaproteobacteria</taxon>
        <taxon>Alteromonadales</taxon>
        <taxon>Idiomarinaceae</taxon>
        <taxon>Aliidiomarina</taxon>
    </lineage>
</organism>
<reference evidence="1 2" key="1">
    <citation type="journal article" date="2011" name="Front. Microbiol.">
        <title>Genomic signatures of strain selection and enhancement in Bacillus atrophaeus var. globigii, a historical biowarfare simulant.</title>
        <authorList>
            <person name="Gibbons H.S."/>
            <person name="Broomall S.M."/>
            <person name="McNew L.A."/>
            <person name="Daligault H."/>
            <person name="Chapman C."/>
            <person name="Bruce D."/>
            <person name="Karavis M."/>
            <person name="Krepps M."/>
            <person name="McGregor P.A."/>
            <person name="Hong C."/>
            <person name="Park K.H."/>
            <person name="Akmal A."/>
            <person name="Feldman A."/>
            <person name="Lin J.S."/>
            <person name="Chang W.E."/>
            <person name="Higgs B.W."/>
            <person name="Demirev P."/>
            <person name="Lindquist J."/>
            <person name="Liem A."/>
            <person name="Fochler E."/>
            <person name="Read T.D."/>
            <person name="Tapia R."/>
            <person name="Johnson S."/>
            <person name="Bishop-Lilly K.A."/>
            <person name="Detter C."/>
            <person name="Han C."/>
            <person name="Sozhamannan S."/>
            <person name="Rosenzweig C.N."/>
            <person name="Skowronski E.W."/>
        </authorList>
    </citation>
    <scope>NUCLEOTIDE SEQUENCE [LARGE SCALE GENOMIC DNA]</scope>
    <source>
        <strain evidence="1 2">AIT1</strain>
    </source>
</reference>
<comment type="caution">
    <text evidence="1">The sequence shown here is derived from an EMBL/GenBank/DDBJ whole genome shotgun (WGS) entry which is preliminary data.</text>
</comment>
<evidence type="ECO:0000313" key="2">
    <source>
        <dbReference type="Proteomes" id="UP000286976"/>
    </source>
</evidence>
<dbReference type="Proteomes" id="UP000286976">
    <property type="component" value="Unassembled WGS sequence"/>
</dbReference>
<keyword evidence="2" id="KW-1185">Reference proteome</keyword>